<proteinExistence type="inferred from homology"/>
<dbReference type="SUPFAM" id="SSF81321">
    <property type="entry name" value="Family A G protein-coupled receptor-like"/>
    <property type="match status" value="1"/>
</dbReference>
<sequence length="475" mass="54153">MLYLLCFPLKGRFLRKMPWHKFQVIYLNSVVLYLLFVLQAHAFNEYKLTGISAVATHGKNEAKSDRFKTGNGKRNSNDFTLKSLSKLSVYGGMDRGSYYYLKSTRSPVASRELQKQASKGIPKSLRNEPINENSRIVNDLKKSRNTYYSSLSERTTKFLNRSVRHLRALTMIDNNTSNANITFANLEVKHQQLVLTKPTFDTNTNNDSTKFIKIASPEKEFNNEREFETDNSREQSTTQDIWTFTSTNNESVVDGNTTNCTNVSACSYFLSHAPTFHTHTLVKGIVLLNLGILACVGNVATLTSIIRRGRQHSSTVYLLLVHLSVSDLFVTCFCIIGEGFWTLTVEWYGGNFLCKVFKFLQMFSLYLSTFILVVIGFDRLCAVKFPMRRIKARMQVHKAVTSAWVLSGVFSAPQAVIFRVAKGPFIEDFYQCVTYGFYTAPWQEQLYTSFSLLFMFLIPLCILITTYFTTFATIA</sequence>
<reference evidence="13 14" key="1">
    <citation type="submission" date="2024-04" db="EMBL/GenBank/DDBJ databases">
        <authorList>
            <person name="Rising A."/>
            <person name="Reimegard J."/>
            <person name="Sonavane S."/>
            <person name="Akerstrom W."/>
            <person name="Nylinder S."/>
            <person name="Hedman E."/>
            <person name="Kallberg Y."/>
        </authorList>
    </citation>
    <scope>NUCLEOTIDE SEQUENCE [LARGE SCALE GENOMIC DNA]</scope>
</reference>
<dbReference type="PANTHER" id="PTHR24230:SF163">
    <property type="entry name" value="CORAZONIN RECEPTOR, ISOFORM B"/>
    <property type="match status" value="1"/>
</dbReference>
<gene>
    <name evidence="13" type="ORF">LARSCL_LOCUS5870</name>
</gene>
<evidence type="ECO:0000256" key="4">
    <source>
        <dbReference type="ARBA" id="ARBA00022692"/>
    </source>
</evidence>
<keyword evidence="6" id="KW-0297">G-protein coupled receptor</keyword>
<feature type="transmembrane region" description="Helical" evidence="11">
    <location>
        <begin position="363"/>
        <end position="382"/>
    </location>
</feature>
<feature type="transmembrane region" description="Helical" evidence="11">
    <location>
        <begin position="284"/>
        <end position="305"/>
    </location>
</feature>
<dbReference type="GO" id="GO:0035237">
    <property type="term" value="F:corazonin receptor activity"/>
    <property type="evidence" value="ECO:0007669"/>
    <property type="project" value="TreeGrafter"/>
</dbReference>
<dbReference type="AlphaFoldDB" id="A0AAV1ZIY0"/>
<feature type="transmembrane region" description="Helical" evidence="11">
    <location>
        <begin position="452"/>
        <end position="474"/>
    </location>
</feature>
<evidence type="ECO:0000259" key="12">
    <source>
        <dbReference type="PROSITE" id="PS50262"/>
    </source>
</evidence>
<dbReference type="EMBL" id="CAXIEN010000055">
    <property type="protein sequence ID" value="CAL1271544.1"/>
    <property type="molecule type" value="Genomic_DNA"/>
</dbReference>
<feature type="domain" description="G-protein coupled receptors family 1 profile" evidence="12">
    <location>
        <begin position="297"/>
        <end position="475"/>
    </location>
</feature>
<evidence type="ECO:0000256" key="7">
    <source>
        <dbReference type="ARBA" id="ARBA00023136"/>
    </source>
</evidence>
<organism evidence="13 14">
    <name type="scientific">Larinioides sclopetarius</name>
    <dbReference type="NCBI Taxonomy" id="280406"/>
    <lineage>
        <taxon>Eukaryota</taxon>
        <taxon>Metazoa</taxon>
        <taxon>Ecdysozoa</taxon>
        <taxon>Arthropoda</taxon>
        <taxon>Chelicerata</taxon>
        <taxon>Arachnida</taxon>
        <taxon>Araneae</taxon>
        <taxon>Araneomorphae</taxon>
        <taxon>Entelegynae</taxon>
        <taxon>Araneoidea</taxon>
        <taxon>Araneidae</taxon>
        <taxon>Larinioides</taxon>
    </lineage>
</organism>
<accession>A0AAV1ZIY0</accession>
<evidence type="ECO:0000256" key="5">
    <source>
        <dbReference type="ARBA" id="ARBA00022989"/>
    </source>
</evidence>
<feature type="region of interest" description="Disordered" evidence="10">
    <location>
        <begin position="111"/>
        <end position="130"/>
    </location>
</feature>
<comment type="caution">
    <text evidence="13">The sequence shown here is derived from an EMBL/GenBank/DDBJ whole genome shotgun (WGS) entry which is preliminary data.</text>
</comment>
<evidence type="ECO:0000256" key="10">
    <source>
        <dbReference type="SAM" id="MobiDB-lite"/>
    </source>
</evidence>
<dbReference type="PRINTS" id="PR00237">
    <property type="entry name" value="GPCRRHODOPSN"/>
</dbReference>
<feature type="transmembrane region" description="Helical" evidence="11">
    <location>
        <begin position="24"/>
        <end position="43"/>
    </location>
</feature>
<dbReference type="Proteomes" id="UP001497382">
    <property type="component" value="Unassembled WGS sequence"/>
</dbReference>
<keyword evidence="5 11" id="KW-1133">Transmembrane helix</keyword>
<evidence type="ECO:0000256" key="6">
    <source>
        <dbReference type="ARBA" id="ARBA00023040"/>
    </source>
</evidence>
<keyword evidence="8" id="KW-0675">Receptor</keyword>
<keyword evidence="3" id="KW-1003">Cell membrane</keyword>
<comment type="similarity">
    <text evidence="2">Belongs to the G-protein coupled receptor 1 family.</text>
</comment>
<evidence type="ECO:0000256" key="2">
    <source>
        <dbReference type="ARBA" id="ARBA00010663"/>
    </source>
</evidence>
<dbReference type="InterPro" id="IPR000276">
    <property type="entry name" value="GPCR_Rhodpsn"/>
</dbReference>
<evidence type="ECO:0000256" key="11">
    <source>
        <dbReference type="SAM" id="Phobius"/>
    </source>
</evidence>
<dbReference type="Pfam" id="PF00001">
    <property type="entry name" value="7tm_1"/>
    <property type="match status" value="1"/>
</dbReference>
<feature type="non-terminal residue" evidence="13">
    <location>
        <position position="475"/>
    </location>
</feature>
<name>A0AAV1ZIY0_9ARAC</name>
<keyword evidence="9" id="KW-0807">Transducer</keyword>
<feature type="transmembrane region" description="Helical" evidence="11">
    <location>
        <begin position="317"/>
        <end position="343"/>
    </location>
</feature>
<dbReference type="PROSITE" id="PS50262">
    <property type="entry name" value="G_PROTEIN_RECEP_F1_2"/>
    <property type="match status" value="1"/>
</dbReference>
<dbReference type="PANTHER" id="PTHR24230">
    <property type="entry name" value="G-PROTEIN COUPLED RECEPTOR"/>
    <property type="match status" value="1"/>
</dbReference>
<dbReference type="Gene3D" id="1.20.1070.10">
    <property type="entry name" value="Rhodopsin 7-helix transmembrane proteins"/>
    <property type="match status" value="1"/>
</dbReference>
<keyword evidence="14" id="KW-1185">Reference proteome</keyword>
<comment type="subcellular location">
    <subcellularLocation>
        <location evidence="1">Cell membrane</location>
        <topology evidence="1">Multi-pass membrane protein</topology>
    </subcellularLocation>
</comment>
<evidence type="ECO:0000256" key="9">
    <source>
        <dbReference type="ARBA" id="ARBA00023224"/>
    </source>
</evidence>
<keyword evidence="4 11" id="KW-0812">Transmembrane</keyword>
<evidence type="ECO:0000256" key="8">
    <source>
        <dbReference type="ARBA" id="ARBA00023170"/>
    </source>
</evidence>
<evidence type="ECO:0000256" key="3">
    <source>
        <dbReference type="ARBA" id="ARBA00022475"/>
    </source>
</evidence>
<feature type="transmembrane region" description="Helical" evidence="11">
    <location>
        <begin position="403"/>
        <end position="421"/>
    </location>
</feature>
<keyword evidence="7 11" id="KW-0472">Membrane</keyword>
<evidence type="ECO:0000313" key="14">
    <source>
        <dbReference type="Proteomes" id="UP001497382"/>
    </source>
</evidence>
<dbReference type="GO" id="GO:0005886">
    <property type="term" value="C:plasma membrane"/>
    <property type="evidence" value="ECO:0007669"/>
    <property type="project" value="UniProtKB-SubCell"/>
</dbReference>
<dbReference type="InterPro" id="IPR017452">
    <property type="entry name" value="GPCR_Rhodpsn_7TM"/>
</dbReference>
<evidence type="ECO:0000256" key="1">
    <source>
        <dbReference type="ARBA" id="ARBA00004651"/>
    </source>
</evidence>
<evidence type="ECO:0000313" key="13">
    <source>
        <dbReference type="EMBL" id="CAL1271544.1"/>
    </source>
</evidence>
<protein>
    <recommendedName>
        <fullName evidence="12">G-protein coupled receptors family 1 profile domain-containing protein</fullName>
    </recommendedName>
</protein>